<evidence type="ECO:0000256" key="2">
    <source>
        <dbReference type="ARBA" id="ARBA00022617"/>
    </source>
</evidence>
<gene>
    <name evidence="6" type="ORF">PAC_09400</name>
</gene>
<protein>
    <recommendedName>
        <fullName evidence="8">Phenylacetaldoxime dehydratase</fullName>
    </recommendedName>
</protein>
<dbReference type="AlphaFoldDB" id="A0A1L7X3B8"/>
<proteinExistence type="predicted"/>
<dbReference type="STRING" id="576137.A0A1L7X3B8"/>
<evidence type="ECO:0000256" key="4">
    <source>
        <dbReference type="ARBA" id="ARBA00023004"/>
    </source>
</evidence>
<comment type="cofactor">
    <cofactor evidence="1">
        <name>heme b</name>
        <dbReference type="ChEBI" id="CHEBI:60344"/>
    </cofactor>
</comment>
<keyword evidence="2" id="KW-0349">Heme</keyword>
<dbReference type="Proteomes" id="UP000184330">
    <property type="component" value="Unassembled WGS sequence"/>
</dbReference>
<dbReference type="OrthoDB" id="3465714at2759"/>
<keyword evidence="3" id="KW-0479">Metal-binding</keyword>
<keyword evidence="5" id="KW-0456">Lyase</keyword>
<evidence type="ECO:0000256" key="3">
    <source>
        <dbReference type="ARBA" id="ARBA00022723"/>
    </source>
</evidence>
<dbReference type="Pfam" id="PF13816">
    <property type="entry name" value="Dehydratase_hem"/>
    <property type="match status" value="1"/>
</dbReference>
<dbReference type="EMBL" id="FJOG01000014">
    <property type="protein sequence ID" value="CZR59508.1"/>
    <property type="molecule type" value="Genomic_DNA"/>
</dbReference>
<keyword evidence="7" id="KW-1185">Reference proteome</keyword>
<name>A0A1L7X3B8_9HELO</name>
<accession>A0A1L7X3B8</accession>
<evidence type="ECO:0000313" key="6">
    <source>
        <dbReference type="EMBL" id="CZR59508.1"/>
    </source>
</evidence>
<dbReference type="GO" id="GO:0016829">
    <property type="term" value="F:lyase activity"/>
    <property type="evidence" value="ECO:0007669"/>
    <property type="project" value="UniProtKB-KW"/>
</dbReference>
<evidence type="ECO:0000256" key="1">
    <source>
        <dbReference type="ARBA" id="ARBA00001970"/>
    </source>
</evidence>
<evidence type="ECO:0000256" key="5">
    <source>
        <dbReference type="ARBA" id="ARBA00023239"/>
    </source>
</evidence>
<organism evidence="6 7">
    <name type="scientific">Phialocephala subalpina</name>
    <dbReference type="NCBI Taxonomy" id="576137"/>
    <lineage>
        <taxon>Eukaryota</taxon>
        <taxon>Fungi</taxon>
        <taxon>Dikarya</taxon>
        <taxon>Ascomycota</taxon>
        <taxon>Pezizomycotina</taxon>
        <taxon>Leotiomycetes</taxon>
        <taxon>Helotiales</taxon>
        <taxon>Mollisiaceae</taxon>
        <taxon>Phialocephala</taxon>
        <taxon>Phialocephala fortinii species complex</taxon>
    </lineage>
</organism>
<evidence type="ECO:0000313" key="7">
    <source>
        <dbReference type="Proteomes" id="UP000184330"/>
    </source>
</evidence>
<keyword evidence="4" id="KW-0408">Iron</keyword>
<reference evidence="6 7" key="1">
    <citation type="submission" date="2016-03" db="EMBL/GenBank/DDBJ databases">
        <authorList>
            <person name="Ploux O."/>
        </authorList>
    </citation>
    <scope>NUCLEOTIDE SEQUENCE [LARGE SCALE GENOMIC DNA]</scope>
    <source>
        <strain evidence="6 7">UAMH 11012</strain>
    </source>
</reference>
<dbReference type="InterPro" id="IPR025702">
    <property type="entry name" value="OXD"/>
</dbReference>
<sequence>MWSVDIDPEEPFVYSIFGVQYKDDKPNEAQQARIDTFENLVTPSAKYIDRVVQEDSSSGTKTKIWLAYWKSMPSYKAWWETKDVVDFWTSLPEDAGMYREILTVPRGRTQMALSAEKEEGMAYVGTVKPMDQTKMGYWGCYRDRYEDGGKKDRLPSSLQAPPEAQKATGKIRPGRVLMTTFPDNLCFVVEGQDHSSISAEEKNYWFENFDASVTNWITDLANAPPSAGILDTRLCYAPENGKYRASSPDVLNYNRKVQLFYFLDHGHMERIGKQNKGHVNLRNNFLQSYCPTGAMGQIAKLLLWVETSVLKSNEIECEYVGCLEGTGFMAYDNHSAFKNSGGAGLMGYLKSWIQDS</sequence>
<dbReference type="GO" id="GO:0046872">
    <property type="term" value="F:metal ion binding"/>
    <property type="evidence" value="ECO:0007669"/>
    <property type="project" value="UniProtKB-KW"/>
</dbReference>
<evidence type="ECO:0008006" key="8">
    <source>
        <dbReference type="Google" id="ProtNLM"/>
    </source>
</evidence>